<evidence type="ECO:0000256" key="13">
    <source>
        <dbReference type="ARBA" id="ARBA00031538"/>
    </source>
</evidence>
<evidence type="ECO:0000256" key="16">
    <source>
        <dbReference type="RuleBase" id="RU003945"/>
    </source>
</evidence>
<name>A0A542YP71_9MICO</name>
<evidence type="ECO:0000256" key="7">
    <source>
        <dbReference type="ARBA" id="ARBA00022927"/>
    </source>
</evidence>
<feature type="transmembrane region" description="Helical" evidence="17">
    <location>
        <begin position="198"/>
        <end position="217"/>
    </location>
</feature>
<dbReference type="CDD" id="cd20070">
    <property type="entry name" value="5TM_YidC_Alb3"/>
    <property type="match status" value="1"/>
</dbReference>
<dbReference type="RefSeq" id="WP_141784057.1">
    <property type="nucleotide sequence ID" value="NZ_BAAAIK010000004.1"/>
</dbReference>
<evidence type="ECO:0000313" key="19">
    <source>
        <dbReference type="EMBL" id="TQL49847.1"/>
    </source>
</evidence>
<evidence type="ECO:0000256" key="3">
    <source>
        <dbReference type="ARBA" id="ARBA00015325"/>
    </source>
</evidence>
<evidence type="ECO:0000259" key="18">
    <source>
        <dbReference type="Pfam" id="PF02096"/>
    </source>
</evidence>
<dbReference type="OrthoDB" id="9780552at2"/>
<comment type="function">
    <text evidence="11">Required for the insertion and/or proper folding and/or complex formation of integral membrane proteins into the membrane. Involved in integration of membrane proteins that insert both dependently and independently of the Sec translocase complex, as well as at least some lipoproteins. Aids folding of multispanning membrane proteins.</text>
</comment>
<comment type="similarity">
    <text evidence="2">Belongs to the OXA1/ALB3/YidC family. Type 1 subfamily.</text>
</comment>
<evidence type="ECO:0000256" key="14">
    <source>
        <dbReference type="ARBA" id="ARBA00033245"/>
    </source>
</evidence>
<keyword evidence="4" id="KW-0813">Transport</keyword>
<comment type="subunit">
    <text evidence="12">Interacts with the Sec translocase complex via SecD. Specifically interacts with transmembrane segments of nascent integral membrane proteins during membrane integration.</text>
</comment>
<dbReference type="GO" id="GO:0032977">
    <property type="term" value="F:membrane insertase activity"/>
    <property type="evidence" value="ECO:0007669"/>
    <property type="project" value="InterPro"/>
</dbReference>
<keyword evidence="8 17" id="KW-1133">Transmembrane helix</keyword>
<evidence type="ECO:0000256" key="8">
    <source>
        <dbReference type="ARBA" id="ARBA00022989"/>
    </source>
</evidence>
<keyword evidence="7" id="KW-0653">Protein transport</keyword>
<evidence type="ECO:0000256" key="11">
    <source>
        <dbReference type="ARBA" id="ARBA00025034"/>
    </source>
</evidence>
<dbReference type="Pfam" id="PF02096">
    <property type="entry name" value="60KD_IMP"/>
    <property type="match status" value="1"/>
</dbReference>
<feature type="domain" description="Membrane insertase YidC/Oxa/ALB C-terminal" evidence="18">
    <location>
        <begin position="27"/>
        <end position="230"/>
    </location>
</feature>
<evidence type="ECO:0000256" key="5">
    <source>
        <dbReference type="ARBA" id="ARBA00022475"/>
    </source>
</evidence>
<evidence type="ECO:0000256" key="9">
    <source>
        <dbReference type="ARBA" id="ARBA00023136"/>
    </source>
</evidence>
<keyword evidence="6 16" id="KW-0812">Transmembrane</keyword>
<evidence type="ECO:0000256" key="1">
    <source>
        <dbReference type="ARBA" id="ARBA00004651"/>
    </source>
</evidence>
<dbReference type="AlphaFoldDB" id="A0A542YP71"/>
<dbReference type="GO" id="GO:0051205">
    <property type="term" value="P:protein insertion into membrane"/>
    <property type="evidence" value="ECO:0007669"/>
    <property type="project" value="TreeGrafter"/>
</dbReference>
<feature type="transmembrane region" description="Helical" evidence="17">
    <location>
        <begin position="20"/>
        <end position="40"/>
    </location>
</feature>
<sequence length="235" mass="25938">MFAFLDPVMLPVHDLIEAVSQWVPMPLCIVLLTVLVRLALHPLNRATYRAGLHRRRISPQVRELQELHRKNPEKLRAELMELHTREGVYPAAGCLPALLQLPVLGVVYRLFSAPQFAGTANALQHHTLAGVPLTAHLTTAGSGVWVFALLIAVALVVAWLIMRQTRDTMAEAQQMTPADPRQAEVTATMNRILPMMSFGTVAAVAVLPLATGLYLAVSASWTYCERLLVRRTVTV</sequence>
<dbReference type="Proteomes" id="UP000319516">
    <property type="component" value="Unassembled WGS sequence"/>
</dbReference>
<organism evidence="19 20">
    <name type="scientific">Ornithinicoccus hortensis</name>
    <dbReference type="NCBI Taxonomy" id="82346"/>
    <lineage>
        <taxon>Bacteria</taxon>
        <taxon>Bacillati</taxon>
        <taxon>Actinomycetota</taxon>
        <taxon>Actinomycetes</taxon>
        <taxon>Micrococcales</taxon>
        <taxon>Intrasporangiaceae</taxon>
        <taxon>Ornithinicoccus</taxon>
    </lineage>
</organism>
<gene>
    <name evidence="19" type="ORF">FB467_0941</name>
</gene>
<evidence type="ECO:0000256" key="17">
    <source>
        <dbReference type="SAM" id="Phobius"/>
    </source>
</evidence>
<evidence type="ECO:0000256" key="15">
    <source>
        <dbReference type="ARBA" id="ARBA00033342"/>
    </source>
</evidence>
<accession>A0A542YP71</accession>
<evidence type="ECO:0000256" key="12">
    <source>
        <dbReference type="ARBA" id="ARBA00026028"/>
    </source>
</evidence>
<keyword evidence="5" id="KW-1003">Cell membrane</keyword>
<dbReference type="NCBIfam" id="TIGR03592">
    <property type="entry name" value="yidC_oxa1_cterm"/>
    <property type="match status" value="1"/>
</dbReference>
<dbReference type="InterPro" id="IPR047196">
    <property type="entry name" value="YidC_ALB_C"/>
</dbReference>
<evidence type="ECO:0000256" key="6">
    <source>
        <dbReference type="ARBA" id="ARBA00022692"/>
    </source>
</evidence>
<dbReference type="GO" id="GO:0005886">
    <property type="term" value="C:plasma membrane"/>
    <property type="evidence" value="ECO:0007669"/>
    <property type="project" value="UniProtKB-SubCell"/>
</dbReference>
<dbReference type="EMBL" id="VFOP01000001">
    <property type="protein sequence ID" value="TQL49847.1"/>
    <property type="molecule type" value="Genomic_DNA"/>
</dbReference>
<evidence type="ECO:0000256" key="2">
    <source>
        <dbReference type="ARBA" id="ARBA00010527"/>
    </source>
</evidence>
<dbReference type="InterPro" id="IPR028055">
    <property type="entry name" value="YidC/Oxa/ALB_C"/>
</dbReference>
<evidence type="ECO:0000256" key="4">
    <source>
        <dbReference type="ARBA" id="ARBA00022448"/>
    </source>
</evidence>
<dbReference type="PANTHER" id="PTHR12428">
    <property type="entry name" value="OXA1"/>
    <property type="match status" value="1"/>
</dbReference>
<comment type="caution">
    <text evidence="19">The sequence shown here is derived from an EMBL/GenBank/DDBJ whole genome shotgun (WGS) entry which is preliminary data.</text>
</comment>
<keyword evidence="20" id="KW-1185">Reference proteome</keyword>
<keyword evidence="9 17" id="KW-0472">Membrane</keyword>
<dbReference type="PANTHER" id="PTHR12428:SF65">
    <property type="entry name" value="CYTOCHROME C OXIDASE ASSEMBLY PROTEIN COX18, MITOCHONDRIAL"/>
    <property type="match status" value="1"/>
</dbReference>
<evidence type="ECO:0000256" key="10">
    <source>
        <dbReference type="ARBA" id="ARBA00023186"/>
    </source>
</evidence>
<proteinExistence type="inferred from homology"/>
<keyword evidence="10" id="KW-0143">Chaperone</keyword>
<reference evidence="19 20" key="1">
    <citation type="submission" date="2019-06" db="EMBL/GenBank/DDBJ databases">
        <title>Sequencing the genomes of 1000 actinobacteria strains.</title>
        <authorList>
            <person name="Klenk H.-P."/>
        </authorList>
    </citation>
    <scope>NUCLEOTIDE SEQUENCE [LARGE SCALE GENOMIC DNA]</scope>
    <source>
        <strain evidence="19 20">DSM 12335</strain>
    </source>
</reference>
<evidence type="ECO:0000313" key="20">
    <source>
        <dbReference type="Proteomes" id="UP000319516"/>
    </source>
</evidence>
<dbReference type="GO" id="GO:0015031">
    <property type="term" value="P:protein transport"/>
    <property type="evidence" value="ECO:0007669"/>
    <property type="project" value="UniProtKB-KW"/>
</dbReference>
<protein>
    <recommendedName>
        <fullName evidence="3">Membrane protein insertase YidC</fullName>
    </recommendedName>
    <alternativeName>
        <fullName evidence="15">Foldase YidC</fullName>
    </alternativeName>
    <alternativeName>
        <fullName evidence="14">Membrane integrase YidC</fullName>
    </alternativeName>
    <alternativeName>
        <fullName evidence="13">Membrane protein YidC</fullName>
    </alternativeName>
</protein>
<feature type="transmembrane region" description="Helical" evidence="17">
    <location>
        <begin position="142"/>
        <end position="162"/>
    </location>
</feature>
<comment type="subcellular location">
    <subcellularLocation>
        <location evidence="1">Cell membrane</location>
        <topology evidence="1">Multi-pass membrane protein</topology>
    </subcellularLocation>
    <subcellularLocation>
        <location evidence="16">Membrane</location>
        <topology evidence="16">Multi-pass membrane protein</topology>
    </subcellularLocation>
</comment>
<dbReference type="InterPro" id="IPR001708">
    <property type="entry name" value="YidC/ALB3/OXA1/COX18"/>
</dbReference>